<evidence type="ECO:0000256" key="4">
    <source>
        <dbReference type="ARBA" id="ARBA00022737"/>
    </source>
</evidence>
<gene>
    <name evidence="11" type="ORF">JMJ35_009028</name>
</gene>
<evidence type="ECO:0000256" key="6">
    <source>
        <dbReference type="ARBA" id="ARBA00023128"/>
    </source>
</evidence>
<dbReference type="PRINTS" id="PR01415">
    <property type="entry name" value="ANKYRIN"/>
</dbReference>
<dbReference type="InterPro" id="IPR036770">
    <property type="entry name" value="Ankyrin_rpt-contain_sf"/>
</dbReference>
<evidence type="ECO:0000259" key="10">
    <source>
        <dbReference type="PROSITE" id="PS50837"/>
    </source>
</evidence>
<name>A0AA39UYN8_9LECA</name>
<dbReference type="InterPro" id="IPR002110">
    <property type="entry name" value="Ankyrin_rpt"/>
</dbReference>
<dbReference type="Gene3D" id="1.25.40.20">
    <property type="entry name" value="Ankyrin repeat-containing domain"/>
    <property type="match status" value="1"/>
</dbReference>
<evidence type="ECO:0000256" key="2">
    <source>
        <dbReference type="ARBA" id="ARBA00004240"/>
    </source>
</evidence>
<reference evidence="11" key="1">
    <citation type="submission" date="2023-03" db="EMBL/GenBank/DDBJ databases">
        <title>Complete genome of Cladonia borealis.</title>
        <authorList>
            <person name="Park H."/>
        </authorList>
    </citation>
    <scope>NUCLEOTIDE SEQUENCE</scope>
    <source>
        <strain evidence="11">ANT050790</strain>
    </source>
</reference>
<dbReference type="GO" id="GO:0005739">
    <property type="term" value="C:mitochondrion"/>
    <property type="evidence" value="ECO:0007669"/>
    <property type="project" value="UniProtKB-SubCell"/>
</dbReference>
<dbReference type="Pfam" id="PF12796">
    <property type="entry name" value="Ank_2"/>
    <property type="match status" value="1"/>
</dbReference>
<dbReference type="PANTHER" id="PTHR48182:SF2">
    <property type="entry name" value="PROTEIN SERAC1"/>
    <property type="match status" value="1"/>
</dbReference>
<dbReference type="GO" id="GO:0005783">
    <property type="term" value="C:endoplasmic reticulum"/>
    <property type="evidence" value="ECO:0007669"/>
    <property type="project" value="UniProtKB-SubCell"/>
</dbReference>
<keyword evidence="4" id="KW-0677">Repeat</keyword>
<dbReference type="PROSITE" id="PS50297">
    <property type="entry name" value="ANK_REP_REGION"/>
    <property type="match status" value="3"/>
</dbReference>
<dbReference type="PANTHER" id="PTHR48182">
    <property type="entry name" value="PROTEIN SERAC1"/>
    <property type="match status" value="1"/>
</dbReference>
<dbReference type="SUPFAM" id="SSF52540">
    <property type="entry name" value="P-loop containing nucleoside triphosphate hydrolases"/>
    <property type="match status" value="1"/>
</dbReference>
<feature type="repeat" description="ANK" evidence="8">
    <location>
        <begin position="1188"/>
        <end position="1220"/>
    </location>
</feature>
<dbReference type="GO" id="GO:0016020">
    <property type="term" value="C:membrane"/>
    <property type="evidence" value="ECO:0007669"/>
    <property type="project" value="UniProtKB-SubCell"/>
</dbReference>
<dbReference type="PROSITE" id="PS50088">
    <property type="entry name" value="ANK_REPEAT"/>
    <property type="match status" value="3"/>
</dbReference>
<keyword evidence="7" id="KW-0472">Membrane</keyword>
<comment type="caution">
    <text evidence="11">The sequence shown here is derived from an EMBL/GenBank/DDBJ whole genome shotgun (WGS) entry which is preliminary data.</text>
</comment>
<comment type="subcellular location">
    <subcellularLocation>
        <location evidence="2">Endoplasmic reticulum</location>
    </subcellularLocation>
    <subcellularLocation>
        <location evidence="3">Membrane</location>
    </subcellularLocation>
    <subcellularLocation>
        <location evidence="1">Mitochondrion</location>
    </subcellularLocation>
</comment>
<dbReference type="InterPro" id="IPR052374">
    <property type="entry name" value="SERAC1"/>
</dbReference>
<feature type="region of interest" description="Disordered" evidence="9">
    <location>
        <begin position="1384"/>
        <end position="1432"/>
    </location>
</feature>
<evidence type="ECO:0000256" key="1">
    <source>
        <dbReference type="ARBA" id="ARBA00004173"/>
    </source>
</evidence>
<dbReference type="InterPro" id="IPR056884">
    <property type="entry name" value="NPHP3-like_N"/>
</dbReference>
<keyword evidence="8" id="KW-0040">ANK repeat</keyword>
<evidence type="ECO:0000256" key="9">
    <source>
        <dbReference type="SAM" id="MobiDB-lite"/>
    </source>
</evidence>
<dbReference type="SUPFAM" id="SSF53474">
    <property type="entry name" value="alpha/beta-Hydrolases"/>
    <property type="match status" value="2"/>
</dbReference>
<dbReference type="EMBL" id="JAFEKC020000020">
    <property type="protein sequence ID" value="KAK0508752.1"/>
    <property type="molecule type" value="Genomic_DNA"/>
</dbReference>
<dbReference type="SUPFAM" id="SSF48403">
    <property type="entry name" value="Ankyrin repeat"/>
    <property type="match status" value="1"/>
</dbReference>
<dbReference type="InterPro" id="IPR029058">
    <property type="entry name" value="AB_hydrolase_fold"/>
</dbReference>
<accession>A0AA39UYN8</accession>
<evidence type="ECO:0000313" key="11">
    <source>
        <dbReference type="EMBL" id="KAK0508752.1"/>
    </source>
</evidence>
<evidence type="ECO:0000256" key="3">
    <source>
        <dbReference type="ARBA" id="ARBA00004370"/>
    </source>
</evidence>
<sequence length="2170" mass="242483">MGPSKRFNLGFRRAKDLNLWSEEQLEGMRSMPRHPPSPSPEPMLGLRLLYDGAITEEARARECDVDIVAVHGLNGGPLSSFTDASTGCCWLQQLLPVDFPHCRVYSYGYDAALISSRPTSTMYDIANGLGHALLSRRDQDPIRSPLIFVGHSLGGLLIKRLLVTAMNVKGFESILEKTSGILFFGTPHQGTSKASWLDTTDRLLRVASIGKVGMNKDLIDQLKSVDGQAQQVRQQFVRVVAPLKIFTFYEQIESRRVGIVVERSSAILGVPNEEVISLHAVHKDLCKFSDEHSPNYQKVSRALRVLYRYASEERRSVEGIPAPLTGSLQNPSGWMPNIVSKTGKTAVGLLEMAGSMEDPQDFSHADVDIVAIHGLGGSPIRSWINNAASTLWLRDFLQADFPTAHITSYGYNAESALRGNTLDLSLLASDLLENIINGRSGSIEQELRPIVFIGYSFGGLVLKKALLLLREAVDSPTHRKLYSVLAHIIFLGVPHESEESDIINRWTRIIQCTAGIKRFDAFNIGPTIEQISLVTKDFRHLENVYAGSIAESEPTRTFRLKDKSILVSARSVRLGWGDRETIFVARDRNHLELPSFVDSEDPTYIYIRDIVGKVFSRLGLGQETEESKACVFALQHAHLPQSRTFELIPSSVPGRCEWILDVAQMRDWLRNKRRHLIIEGLPGVGKTVLAKYLVQKLPTALEWESLTVLHFFFRFGVEAKSDEMFASLLYQLFRTNPSLIRHAIGDFRLMGGDFASSSSVLSKIFSSAVREYTGQQLIIILDGLDECRPLSNLLQLLDELQGCNSLKLLMTTRTTPELNHLRDLENTANIVWASSFPSSEIFRLFTRQELDGMPDTVPPIEREKFEDLMIKKAAGSFLWVRLVIDELKRTAFSQEMLSDNFTSSTSANLFSFYNRIFEHRHEEMSDYDWKILLEILSILLVIVKPVSVELVVRVLNAKIVHTTRGHEEDLEILLEGYPVRYVQQKIIEPLPIFNVDSSSGLDFVHGSVKNYLCSSDVALCLSQSMSSITEGHLTMAAKCVTQIRLALNSENALDLAENPRFTFTRYAAINWVHHLFESQELLEDPLKTSVYDLFRVSDGSSPQSRWLHLYEEANAEVLPDHKIFGPLFGGAYFGLRPIVQMALEIGADTKAQDERGRTALHWASERGHLEIVDMLLACGVDLENRNYGGWTALHVAAQQGHKEVISLLLANGADVNIEAADGRRPVQVSMEAGQVDVVRELLNAGADVTQGSYSGSTVVQLAEATDEMLKTLMESSTATTELLGRSLFDNNCGTLSLLFQWRPETVIQEYPWVGELLREDVTEAEVLDLLLKSENLDWVPSEEIPVRNKEKWTRNSNFQHHRRCAHNLKSFSIDFNGKLVQSTSQNEMAREVASSTHEDGRSTSTSDDIGSKDSSETNSTHSTSTFLDPNQRLDQLERREQALISFVGIGGVFPPEQFAANRKLNPGFAEMRRHVAQILYGDRPIGPFMSIDVPRDIPALQYEYTRQAEAQYDSVSLYSTSTNASRESESSYNSETCDDNYELWDQSCAHKIREAFENILSGMRYLHTEGGCCDCYTVLVKSSQRDQVIEVKTITASTLQELCTGLEEFCDASDSKPMGWTGLLTGMCLAVFDDIGYGGMASDFLMQSLGSGKTPSPTRCLHICALIAQIASVSLVTYSRGHSREFYTLCLTRPIDCFILGGLEDYGPSFCAERVNLACMGNMLGRKVWIFHRDKKALGTFKEPFLLSTNIENLLDTWGGRISIQTGDEESDICVYTGGGSITSAQHDEAESDLIVDNEVFCHWISDLRRPPFEEYPISRHAQLLIGATSVNDACSLKATTCQKSIANSLVPLGTRPPCWRTTGRTAGIGFSHWFNVNMSMSQARDDGRSLKKLLIDGFQASKSPRLLNSPWGLELSLCTGIARRVRLRHLVYGEVLKYLELGLPGEWHLIADIVAAVSEKSDDDFEQLLKDLTKEQSEVLTKATELLIIAMESTGVDSDGHTLTLWWPERNEPTPRGIKFLKTQYSGENPWIAMIKDSEHCAVFGLATTRCLQRDDVKICRHTDLDLHNLSPVQNIMLDTTLTPAESELSSLSYSKGSRYLLWEQTAILRVTRARQDVQSAAADVVRLTYSPGKTLPPIAVHRLKLLGRLEKVKEKSGWSDPGQGVLIL</sequence>
<dbReference type="Gene3D" id="3.40.50.1820">
    <property type="entry name" value="alpha/beta hydrolase"/>
    <property type="match status" value="2"/>
</dbReference>
<evidence type="ECO:0000256" key="5">
    <source>
        <dbReference type="ARBA" id="ARBA00022824"/>
    </source>
</evidence>
<evidence type="ECO:0000256" key="7">
    <source>
        <dbReference type="ARBA" id="ARBA00023136"/>
    </source>
</evidence>
<feature type="repeat" description="ANK" evidence="8">
    <location>
        <begin position="1155"/>
        <end position="1187"/>
    </location>
</feature>
<dbReference type="Gene3D" id="3.40.50.300">
    <property type="entry name" value="P-loop containing nucleotide triphosphate hydrolases"/>
    <property type="match status" value="1"/>
</dbReference>
<keyword evidence="5" id="KW-0256">Endoplasmic reticulum</keyword>
<dbReference type="InterPro" id="IPR027417">
    <property type="entry name" value="P-loop_NTPase"/>
</dbReference>
<keyword evidence="12" id="KW-1185">Reference proteome</keyword>
<feature type="repeat" description="ANK" evidence="8">
    <location>
        <begin position="1221"/>
        <end position="1253"/>
    </location>
</feature>
<dbReference type="Proteomes" id="UP001166286">
    <property type="component" value="Unassembled WGS sequence"/>
</dbReference>
<feature type="compositionally biased region" description="Low complexity" evidence="9">
    <location>
        <begin position="1416"/>
        <end position="1425"/>
    </location>
</feature>
<evidence type="ECO:0000256" key="8">
    <source>
        <dbReference type="PROSITE-ProRule" id="PRU00023"/>
    </source>
</evidence>
<proteinExistence type="predicted"/>
<protein>
    <recommendedName>
        <fullName evidence="10">NACHT domain-containing protein</fullName>
    </recommendedName>
</protein>
<dbReference type="InterPro" id="IPR007111">
    <property type="entry name" value="NACHT_NTPase"/>
</dbReference>
<dbReference type="Pfam" id="PF24883">
    <property type="entry name" value="NPHP3_N"/>
    <property type="match status" value="1"/>
</dbReference>
<organism evidence="11 12">
    <name type="scientific">Cladonia borealis</name>
    <dbReference type="NCBI Taxonomy" id="184061"/>
    <lineage>
        <taxon>Eukaryota</taxon>
        <taxon>Fungi</taxon>
        <taxon>Dikarya</taxon>
        <taxon>Ascomycota</taxon>
        <taxon>Pezizomycotina</taxon>
        <taxon>Lecanoromycetes</taxon>
        <taxon>OSLEUM clade</taxon>
        <taxon>Lecanoromycetidae</taxon>
        <taxon>Lecanorales</taxon>
        <taxon>Lecanorineae</taxon>
        <taxon>Cladoniaceae</taxon>
        <taxon>Cladonia</taxon>
    </lineage>
</organism>
<evidence type="ECO:0000313" key="12">
    <source>
        <dbReference type="Proteomes" id="UP001166286"/>
    </source>
</evidence>
<dbReference type="SMART" id="SM00248">
    <property type="entry name" value="ANK"/>
    <property type="match status" value="3"/>
</dbReference>
<keyword evidence="6" id="KW-0496">Mitochondrion</keyword>
<dbReference type="PROSITE" id="PS50837">
    <property type="entry name" value="NACHT"/>
    <property type="match status" value="1"/>
</dbReference>
<feature type="domain" description="NACHT" evidence="10">
    <location>
        <begin position="674"/>
        <end position="819"/>
    </location>
</feature>